<evidence type="ECO:0000313" key="2">
    <source>
        <dbReference type="Proteomes" id="UP000483261"/>
    </source>
</evidence>
<sequence length="48" mass="5292">MTIDHVEIFRIMADPATGRAVRAAAEAALEDGSDTPIRYFIDVGHYEV</sequence>
<evidence type="ECO:0000313" key="1">
    <source>
        <dbReference type="EMBL" id="NGN94795.1"/>
    </source>
</evidence>
<organism evidence="1 2">
    <name type="scientific">Nocardioides turkmenicus</name>
    <dbReference type="NCBI Taxonomy" id="2711220"/>
    <lineage>
        <taxon>Bacteria</taxon>
        <taxon>Bacillati</taxon>
        <taxon>Actinomycetota</taxon>
        <taxon>Actinomycetes</taxon>
        <taxon>Propionibacteriales</taxon>
        <taxon>Nocardioidaceae</taxon>
        <taxon>Nocardioides</taxon>
    </lineage>
</organism>
<name>A0A6M1QXR6_9ACTN</name>
<comment type="caution">
    <text evidence="1">The sequence shown here is derived from an EMBL/GenBank/DDBJ whole genome shotgun (WGS) entry which is preliminary data.</text>
</comment>
<proteinExistence type="predicted"/>
<gene>
    <name evidence="1" type="ORF">G5C66_18900</name>
</gene>
<accession>A0A6M1QXR6</accession>
<dbReference type="InterPro" id="IPR005506">
    <property type="entry name" value="DUF312_ALF"/>
</dbReference>
<dbReference type="Proteomes" id="UP000483261">
    <property type="component" value="Unassembled WGS sequence"/>
</dbReference>
<protein>
    <submittedName>
        <fullName evidence="1">Uncharacterized protein</fullName>
    </submittedName>
</protein>
<dbReference type="Pfam" id="PF03752">
    <property type="entry name" value="ALF"/>
    <property type="match status" value="1"/>
</dbReference>
<dbReference type="EMBL" id="JAALAA010000017">
    <property type="protein sequence ID" value="NGN94795.1"/>
    <property type="molecule type" value="Genomic_DNA"/>
</dbReference>
<dbReference type="AlphaFoldDB" id="A0A6M1QXR6"/>
<keyword evidence="2" id="KW-1185">Reference proteome</keyword>
<dbReference type="RefSeq" id="WP_165112483.1">
    <property type="nucleotide sequence ID" value="NZ_JAALAA010000017.1"/>
</dbReference>
<reference evidence="1 2" key="1">
    <citation type="submission" date="2020-02" db="EMBL/GenBank/DDBJ databases">
        <title>Whole-genome analyses of novel actinobacteria.</title>
        <authorList>
            <person name="Sahin N."/>
        </authorList>
    </citation>
    <scope>NUCLEOTIDE SEQUENCE [LARGE SCALE GENOMIC DNA]</scope>
    <source>
        <strain evidence="1 2">KC13</strain>
    </source>
</reference>